<keyword evidence="6 10" id="KW-0030">Aminoacyl-tRNA synthetase</keyword>
<evidence type="ECO:0000256" key="10">
    <source>
        <dbReference type="RuleBase" id="RU363036"/>
    </source>
</evidence>
<keyword evidence="9" id="KW-0694">RNA-binding</keyword>
<dbReference type="InterPro" id="IPR024088">
    <property type="entry name" value="Tyr-tRNA-ligase_bac-type"/>
</dbReference>
<accession>A0A2M7EA26</accession>
<evidence type="ECO:0000256" key="2">
    <source>
        <dbReference type="ARBA" id="ARBA00022598"/>
    </source>
</evidence>
<dbReference type="PROSITE" id="PS00178">
    <property type="entry name" value="AA_TRNA_LIGASE_I"/>
    <property type="match status" value="1"/>
</dbReference>
<dbReference type="PROSITE" id="PS50889">
    <property type="entry name" value="S4"/>
    <property type="match status" value="1"/>
</dbReference>
<dbReference type="GO" id="GO:0003723">
    <property type="term" value="F:RNA binding"/>
    <property type="evidence" value="ECO:0007669"/>
    <property type="project" value="UniProtKB-KW"/>
</dbReference>
<feature type="non-terminal residue" evidence="12">
    <location>
        <position position="1"/>
    </location>
</feature>
<evidence type="ECO:0000256" key="9">
    <source>
        <dbReference type="PROSITE-ProRule" id="PRU00182"/>
    </source>
</evidence>
<name>A0A2M7EA26_9BACT</name>
<dbReference type="EMBL" id="PETL01000067">
    <property type="protein sequence ID" value="PIV64602.1"/>
    <property type="molecule type" value="Genomic_DNA"/>
</dbReference>
<evidence type="ECO:0000256" key="7">
    <source>
        <dbReference type="ARBA" id="ARBA00048248"/>
    </source>
</evidence>
<gene>
    <name evidence="12" type="ORF">COS11_01340</name>
</gene>
<dbReference type="GO" id="GO:0005524">
    <property type="term" value="F:ATP binding"/>
    <property type="evidence" value="ECO:0007669"/>
    <property type="project" value="UniProtKB-KW"/>
</dbReference>
<dbReference type="SUPFAM" id="SSF52374">
    <property type="entry name" value="Nucleotidylyl transferase"/>
    <property type="match status" value="1"/>
</dbReference>
<comment type="similarity">
    <text evidence="10">Belongs to the class-I aminoacyl-tRNA synthetase family.</text>
</comment>
<reference evidence="13" key="1">
    <citation type="submission" date="2017-09" db="EMBL/GenBank/DDBJ databases">
        <title>Depth-based differentiation of microbial function through sediment-hosted aquifers and enrichment of novel symbionts in the deep terrestrial subsurface.</title>
        <authorList>
            <person name="Probst A.J."/>
            <person name="Ladd B."/>
            <person name="Jarett J.K."/>
            <person name="Geller-Mcgrath D.E."/>
            <person name="Sieber C.M.K."/>
            <person name="Emerson J.B."/>
            <person name="Anantharaman K."/>
            <person name="Thomas B.C."/>
            <person name="Malmstrom R."/>
            <person name="Stieglmeier M."/>
            <person name="Klingl A."/>
            <person name="Woyke T."/>
            <person name="Ryan C.M."/>
            <person name="Banfield J.F."/>
        </authorList>
    </citation>
    <scope>NUCLEOTIDE SEQUENCE [LARGE SCALE GENOMIC DNA]</scope>
</reference>
<dbReference type="InterPro" id="IPR002942">
    <property type="entry name" value="S4_RNA-bd"/>
</dbReference>
<comment type="caution">
    <text evidence="12">The sequence shown here is derived from an EMBL/GenBank/DDBJ whole genome shotgun (WGS) entry which is preliminary data.</text>
</comment>
<evidence type="ECO:0000256" key="3">
    <source>
        <dbReference type="ARBA" id="ARBA00022741"/>
    </source>
</evidence>
<feature type="domain" description="RNA-binding S4" evidence="11">
    <location>
        <begin position="294"/>
        <end position="356"/>
    </location>
</feature>
<organism evidence="12 13">
    <name type="scientific">bacterium (Candidatus Ratteibacteria) CG01_land_8_20_14_3_00_40_19</name>
    <dbReference type="NCBI Taxonomy" id="2014290"/>
    <lineage>
        <taxon>Bacteria</taxon>
        <taxon>Candidatus Ratteibacteria</taxon>
    </lineage>
</organism>
<dbReference type="GO" id="GO:0005829">
    <property type="term" value="C:cytosol"/>
    <property type="evidence" value="ECO:0007669"/>
    <property type="project" value="TreeGrafter"/>
</dbReference>
<dbReference type="PRINTS" id="PR01040">
    <property type="entry name" value="TRNASYNTHTYR"/>
</dbReference>
<sequence>DPTGAEIHLGHTIPIRKLKDFQDLGHKIIFLVGDFTAMIGDPTGRIETRPLLSPEEIERNLQTYQEQAGKLLDLRKTEFVRNSSWLEKLNLKEVIKLTSSFTAAQMLERKDFRQRYQDGLSPSLQEFIYPLMQGYDSVALKSDVEVGATEQKFNLLAGRTVQEAFGMKKQVVITMPILEGTDGKRKMSKSFHNYIGINEKPEEIYGKLMSIPDALMEKYFSLLTEFSGEEISKLLKQPFLAKKRLASSIVQTYCGKKEAEKAEKHFETIFQKKKIPLKIPVFRLKKEEVKKGKIWIIRLLDLARLVSSHNEARRLLRQKAISLDGEIITSPDLEIKIKEGSVIKVGKRRFVKVKVI</sequence>
<dbReference type="CDD" id="cd00805">
    <property type="entry name" value="TyrRS_core"/>
    <property type="match status" value="1"/>
</dbReference>
<protein>
    <recommendedName>
        <fullName evidence="1 8">Tyrosine--tRNA ligase</fullName>
        <ecNumber evidence="1 8">6.1.1.1</ecNumber>
    </recommendedName>
</protein>
<dbReference type="PANTHER" id="PTHR11766">
    <property type="entry name" value="TYROSYL-TRNA SYNTHETASE"/>
    <property type="match status" value="1"/>
</dbReference>
<evidence type="ECO:0000256" key="4">
    <source>
        <dbReference type="ARBA" id="ARBA00022840"/>
    </source>
</evidence>
<evidence type="ECO:0000313" key="12">
    <source>
        <dbReference type="EMBL" id="PIV64602.1"/>
    </source>
</evidence>
<dbReference type="SMART" id="SM00363">
    <property type="entry name" value="S4"/>
    <property type="match status" value="1"/>
</dbReference>
<evidence type="ECO:0000256" key="1">
    <source>
        <dbReference type="ARBA" id="ARBA00013160"/>
    </source>
</evidence>
<dbReference type="AlphaFoldDB" id="A0A2M7EA26"/>
<dbReference type="NCBIfam" id="TIGR00234">
    <property type="entry name" value="tyrS"/>
    <property type="match status" value="1"/>
</dbReference>
<dbReference type="SUPFAM" id="SSF55174">
    <property type="entry name" value="Alpha-L RNA-binding motif"/>
    <property type="match status" value="1"/>
</dbReference>
<keyword evidence="2 10" id="KW-0436">Ligase</keyword>
<evidence type="ECO:0000256" key="6">
    <source>
        <dbReference type="ARBA" id="ARBA00023146"/>
    </source>
</evidence>
<dbReference type="GO" id="GO:0004831">
    <property type="term" value="F:tyrosine-tRNA ligase activity"/>
    <property type="evidence" value="ECO:0007669"/>
    <property type="project" value="UniProtKB-UniRule"/>
</dbReference>
<keyword evidence="4 10" id="KW-0067">ATP-binding</keyword>
<dbReference type="Gene3D" id="3.40.50.620">
    <property type="entry name" value="HUPs"/>
    <property type="match status" value="1"/>
</dbReference>
<keyword evidence="5 10" id="KW-0648">Protein biosynthesis</keyword>
<dbReference type="InterPro" id="IPR014729">
    <property type="entry name" value="Rossmann-like_a/b/a_fold"/>
</dbReference>
<dbReference type="EC" id="6.1.1.1" evidence="1 8"/>
<dbReference type="InterPro" id="IPR002305">
    <property type="entry name" value="aa-tRNA-synth_Ic"/>
</dbReference>
<dbReference type="GO" id="GO:0006437">
    <property type="term" value="P:tyrosyl-tRNA aminoacylation"/>
    <property type="evidence" value="ECO:0007669"/>
    <property type="project" value="UniProtKB-UniRule"/>
</dbReference>
<evidence type="ECO:0000256" key="8">
    <source>
        <dbReference type="NCBIfam" id="TIGR00234"/>
    </source>
</evidence>
<keyword evidence="3 10" id="KW-0547">Nucleotide-binding</keyword>
<comment type="catalytic activity">
    <reaction evidence="7">
        <text>tRNA(Tyr) + L-tyrosine + ATP = L-tyrosyl-tRNA(Tyr) + AMP + diphosphate + H(+)</text>
        <dbReference type="Rhea" id="RHEA:10220"/>
        <dbReference type="Rhea" id="RHEA-COMP:9706"/>
        <dbReference type="Rhea" id="RHEA-COMP:9707"/>
        <dbReference type="ChEBI" id="CHEBI:15378"/>
        <dbReference type="ChEBI" id="CHEBI:30616"/>
        <dbReference type="ChEBI" id="CHEBI:33019"/>
        <dbReference type="ChEBI" id="CHEBI:58315"/>
        <dbReference type="ChEBI" id="CHEBI:78442"/>
        <dbReference type="ChEBI" id="CHEBI:78536"/>
        <dbReference type="ChEBI" id="CHEBI:456215"/>
        <dbReference type="EC" id="6.1.1.1"/>
    </reaction>
</comment>
<dbReference type="InterPro" id="IPR036986">
    <property type="entry name" value="S4_RNA-bd_sf"/>
</dbReference>
<proteinExistence type="inferred from homology"/>
<dbReference type="Gene3D" id="1.10.240.10">
    <property type="entry name" value="Tyrosyl-Transfer RNA Synthetase"/>
    <property type="match status" value="1"/>
</dbReference>
<dbReference type="PANTHER" id="PTHR11766:SF1">
    <property type="entry name" value="TYROSINE--TRNA LIGASE"/>
    <property type="match status" value="1"/>
</dbReference>
<evidence type="ECO:0000313" key="13">
    <source>
        <dbReference type="Proteomes" id="UP000228886"/>
    </source>
</evidence>
<evidence type="ECO:0000256" key="5">
    <source>
        <dbReference type="ARBA" id="ARBA00022917"/>
    </source>
</evidence>
<dbReference type="Gene3D" id="3.10.290.10">
    <property type="entry name" value="RNA-binding S4 domain"/>
    <property type="match status" value="1"/>
</dbReference>
<dbReference type="Pfam" id="PF00579">
    <property type="entry name" value="tRNA-synt_1b"/>
    <property type="match status" value="1"/>
</dbReference>
<dbReference type="Proteomes" id="UP000228886">
    <property type="component" value="Unassembled WGS sequence"/>
</dbReference>
<dbReference type="InterPro" id="IPR001412">
    <property type="entry name" value="aa-tRNA-synth_I_CS"/>
</dbReference>
<dbReference type="InterPro" id="IPR002307">
    <property type="entry name" value="Tyr-tRNA-ligase"/>
</dbReference>
<evidence type="ECO:0000259" key="11">
    <source>
        <dbReference type="SMART" id="SM00363"/>
    </source>
</evidence>